<evidence type="ECO:0000256" key="5">
    <source>
        <dbReference type="ARBA" id="ARBA00022884"/>
    </source>
</evidence>
<dbReference type="PRINTS" id="PR02008">
    <property type="entry name" value="RCMTFAMILY"/>
</dbReference>
<feature type="domain" description="SAM-dependent MTase RsmB/NOP-type" evidence="7">
    <location>
        <begin position="1"/>
        <end position="282"/>
    </location>
</feature>
<protein>
    <submittedName>
        <fullName evidence="8">NOL1/NOP2/sun family protein</fullName>
    </submittedName>
</protein>
<dbReference type="InterPro" id="IPR049560">
    <property type="entry name" value="MeTrfase_RsmB-F_NOP2_cat"/>
</dbReference>
<evidence type="ECO:0000256" key="4">
    <source>
        <dbReference type="ARBA" id="ARBA00022691"/>
    </source>
</evidence>
<evidence type="ECO:0000256" key="3">
    <source>
        <dbReference type="ARBA" id="ARBA00022679"/>
    </source>
</evidence>
<dbReference type="Gene3D" id="3.30.70.1170">
    <property type="entry name" value="Sun protein, domain 3"/>
    <property type="match status" value="1"/>
</dbReference>
<dbReference type="GO" id="GO:0008173">
    <property type="term" value="F:RNA methyltransferase activity"/>
    <property type="evidence" value="ECO:0007669"/>
    <property type="project" value="InterPro"/>
</dbReference>
<keyword evidence="1" id="KW-0963">Cytoplasm</keyword>
<evidence type="ECO:0000259" key="7">
    <source>
        <dbReference type="PROSITE" id="PS51686"/>
    </source>
</evidence>
<dbReference type="RefSeq" id="WP_045502783.1">
    <property type="nucleotide sequence ID" value="NZ_JYGL01000001.1"/>
</dbReference>
<dbReference type="Pfam" id="PF01189">
    <property type="entry name" value="Methyltr_RsmB-F"/>
    <property type="match status" value="1"/>
</dbReference>
<gene>
    <name evidence="8" type="ORF">TZ86_00422</name>
</gene>
<feature type="binding site" evidence="6">
    <location>
        <begin position="99"/>
        <end position="105"/>
    </location>
    <ligand>
        <name>S-adenosyl-L-methionine</name>
        <dbReference type="ChEBI" id="CHEBI:59789"/>
    </ligand>
</feature>
<comment type="caution">
    <text evidence="8">The sequence shown here is derived from an EMBL/GenBank/DDBJ whole genome shotgun (WGS) entry which is preliminary data.</text>
</comment>
<dbReference type="PANTHER" id="PTHR22807">
    <property type="entry name" value="NOP2 YEAST -RELATED NOL1/NOP2/FMU SUN DOMAIN-CONTAINING"/>
    <property type="match status" value="1"/>
</dbReference>
<feature type="binding site" evidence="6">
    <location>
        <position position="123"/>
    </location>
    <ligand>
        <name>S-adenosyl-L-methionine</name>
        <dbReference type="ChEBI" id="CHEBI:59789"/>
    </ligand>
</feature>
<dbReference type="PANTHER" id="PTHR22807:SF30">
    <property type="entry name" value="28S RRNA (CYTOSINE(4447)-C(5))-METHYLTRANSFERASE-RELATED"/>
    <property type="match status" value="1"/>
</dbReference>
<dbReference type="InterPro" id="IPR029063">
    <property type="entry name" value="SAM-dependent_MTases_sf"/>
</dbReference>
<proteinExistence type="inferred from homology"/>
<dbReference type="GO" id="GO:0001510">
    <property type="term" value="P:RNA methylation"/>
    <property type="evidence" value="ECO:0007669"/>
    <property type="project" value="InterPro"/>
</dbReference>
<dbReference type="InterPro" id="IPR031340">
    <property type="entry name" value="RsmF_methylt_CI"/>
</dbReference>
<dbReference type="Gene3D" id="2.30.130.60">
    <property type="match status" value="1"/>
</dbReference>
<comment type="similarity">
    <text evidence="6">Belongs to the class I-like SAM-binding methyltransferase superfamily. RsmB/NOP family.</text>
</comment>
<dbReference type="Pfam" id="PF17126">
    <property type="entry name" value="RsmF_methylt_CI"/>
    <property type="match status" value="1"/>
</dbReference>
<dbReference type="InterPro" id="IPR031341">
    <property type="entry name" value="Methyltr_RsmF_N"/>
</dbReference>
<dbReference type="Proteomes" id="UP000033658">
    <property type="component" value="Unassembled WGS sequence"/>
</dbReference>
<evidence type="ECO:0000256" key="6">
    <source>
        <dbReference type="PROSITE-ProRule" id="PRU01023"/>
    </source>
</evidence>
<dbReference type="Pfam" id="PF13636">
    <property type="entry name" value="Methyltranf_PUA"/>
    <property type="match status" value="1"/>
</dbReference>
<dbReference type="GO" id="GO:0003723">
    <property type="term" value="F:RNA binding"/>
    <property type="evidence" value="ECO:0007669"/>
    <property type="project" value="UniProtKB-UniRule"/>
</dbReference>
<keyword evidence="2 6" id="KW-0489">Methyltransferase</keyword>
<sequence>MRFPTGFEEKYQRLLGKEAASFFSTFDQEPISAFRTNPLKEGQLTFSNPIPETNWGHYGKVSGKSPEHVTGLIYSQEPAAQMVAQVAHPHEGMRVLDLAAAPGGKSTHLLSYLNNTGLLVSNEINNKRSKILVENIERFGARNVLVTNESAERLAKVFSSFFDLIVLDAPCSGEGMFRKQPDAMDYWSLDYPAQCAALQREILEDAVKMLANGGELVYSTCTWAPEENEEIVAWLLNEFPLELVDLPKINGMTPGIDYPETARMYPHHFKGEGQFVAKFRFVGEHKLPKLKPVRSNLTADQRSLWQSFQNEHLKVELKGDLQTFGDQLYLLPLGLPDLSKIKIARNGLHLGTFKKKRFEPSFALGLALQPSEVKNKLELSQQEFEVYVGGETLQIKESLPNGWYQLLIHGNGLGFAKLANQTLKNYFPKGLRFR</sequence>
<dbReference type="EMBL" id="JYGL01000001">
    <property type="protein sequence ID" value="KJQ58582.1"/>
    <property type="molecule type" value="Genomic_DNA"/>
</dbReference>
<keyword evidence="4 6" id="KW-0949">S-adenosyl-L-methionine</keyword>
<accession>A0AAW3H6G0</accession>
<evidence type="ECO:0000256" key="1">
    <source>
        <dbReference type="ARBA" id="ARBA00022490"/>
    </source>
</evidence>
<dbReference type="SUPFAM" id="SSF53335">
    <property type="entry name" value="S-adenosyl-L-methionine-dependent methyltransferases"/>
    <property type="match status" value="1"/>
</dbReference>
<dbReference type="AlphaFoldDB" id="A0AAW3H6G0"/>
<evidence type="ECO:0000256" key="2">
    <source>
        <dbReference type="ARBA" id="ARBA00022603"/>
    </source>
</evidence>
<dbReference type="PROSITE" id="PS51686">
    <property type="entry name" value="SAM_MT_RSMB_NOP"/>
    <property type="match status" value="1"/>
</dbReference>
<keyword evidence="3 6" id="KW-0808">Transferase</keyword>
<dbReference type="InterPro" id="IPR027391">
    <property type="entry name" value="Nol1_Nop2_Fmu_2"/>
</dbReference>
<dbReference type="CDD" id="cd02440">
    <property type="entry name" value="AdoMet_MTases"/>
    <property type="match status" value="1"/>
</dbReference>
<name>A0AAW3H6G0_STRGN</name>
<dbReference type="Pfam" id="PF17125">
    <property type="entry name" value="Methyltr_RsmF_N"/>
    <property type="match status" value="1"/>
</dbReference>
<feature type="active site" description="Nucleophile" evidence="6">
    <location>
        <position position="221"/>
    </location>
</feature>
<dbReference type="InterPro" id="IPR023267">
    <property type="entry name" value="RCMT"/>
</dbReference>
<dbReference type="Gene3D" id="3.40.50.150">
    <property type="entry name" value="Vaccinia Virus protein VP39"/>
    <property type="match status" value="1"/>
</dbReference>
<feature type="binding site" evidence="6">
    <location>
        <position position="168"/>
    </location>
    <ligand>
        <name>S-adenosyl-L-methionine</name>
        <dbReference type="ChEBI" id="CHEBI:59789"/>
    </ligand>
</feature>
<evidence type="ECO:0000313" key="8">
    <source>
        <dbReference type="EMBL" id="KJQ58582.1"/>
    </source>
</evidence>
<dbReference type="InterPro" id="IPR001678">
    <property type="entry name" value="MeTrfase_RsmB-F_NOP2_dom"/>
</dbReference>
<dbReference type="CDD" id="cd21147">
    <property type="entry name" value="RsmF_methylt_CTD1"/>
    <property type="match status" value="1"/>
</dbReference>
<evidence type="ECO:0000313" key="9">
    <source>
        <dbReference type="Proteomes" id="UP000033658"/>
    </source>
</evidence>
<organism evidence="8 9">
    <name type="scientific">Streptococcus gordonii</name>
    <dbReference type="NCBI Taxonomy" id="1302"/>
    <lineage>
        <taxon>Bacteria</taxon>
        <taxon>Bacillati</taxon>
        <taxon>Bacillota</taxon>
        <taxon>Bacilli</taxon>
        <taxon>Lactobacillales</taxon>
        <taxon>Streptococcaceae</taxon>
        <taxon>Streptococcus</taxon>
    </lineage>
</organism>
<reference evidence="8 9" key="1">
    <citation type="submission" date="2015-02" db="EMBL/GenBank/DDBJ databases">
        <title>Evolution of amylase-binding proteins of oral streptococcal species.</title>
        <authorList>
            <person name="Haase E.M."/>
        </authorList>
    </citation>
    <scope>NUCLEOTIDE SEQUENCE [LARGE SCALE GENOMIC DNA]</scope>
    <source>
        <strain evidence="8 9">G9B</strain>
    </source>
</reference>
<keyword evidence="5 6" id="KW-0694">RNA-binding</keyword>
<comment type="caution">
    <text evidence="6">Lacks conserved residue(s) required for the propagation of feature annotation.</text>
</comment>